<proteinExistence type="predicted"/>
<feature type="compositionally biased region" description="Basic residues" evidence="1">
    <location>
        <begin position="284"/>
        <end position="294"/>
    </location>
</feature>
<feature type="compositionally biased region" description="Low complexity" evidence="1">
    <location>
        <begin position="270"/>
        <end position="282"/>
    </location>
</feature>
<dbReference type="PANTHER" id="PTHR11669">
    <property type="entry name" value="REPLICATION FACTOR C / DNA POLYMERASE III GAMMA-TAU SUBUNIT"/>
    <property type="match status" value="1"/>
</dbReference>
<dbReference type="SUPFAM" id="SSF52540">
    <property type="entry name" value="P-loop containing nucleoside triphosphate hydrolases"/>
    <property type="match status" value="1"/>
</dbReference>
<dbReference type="InterPro" id="IPR050238">
    <property type="entry name" value="DNA_Rep/Repair_Clamp_Loader"/>
</dbReference>
<dbReference type="InterPro" id="IPR027417">
    <property type="entry name" value="P-loop_NTPase"/>
</dbReference>
<feature type="region of interest" description="Disordered" evidence="1">
    <location>
        <begin position="270"/>
        <end position="312"/>
    </location>
</feature>
<comment type="caution">
    <text evidence="2">The sequence shown here is derived from an EMBL/GenBank/DDBJ whole genome shotgun (WGS) entry which is preliminary data.</text>
</comment>
<gene>
    <name evidence="2" type="ORF">K7C98_24180</name>
</gene>
<evidence type="ECO:0000313" key="3">
    <source>
        <dbReference type="Proteomes" id="UP001139031"/>
    </source>
</evidence>
<accession>A0ABS7TW36</accession>
<dbReference type="Proteomes" id="UP001139031">
    <property type="component" value="Unassembled WGS sequence"/>
</dbReference>
<dbReference type="Gene3D" id="3.40.50.300">
    <property type="entry name" value="P-loop containing nucleotide triphosphate hydrolases"/>
    <property type="match status" value="1"/>
</dbReference>
<evidence type="ECO:0008006" key="4">
    <source>
        <dbReference type="Google" id="ProtNLM"/>
    </source>
</evidence>
<reference evidence="2" key="1">
    <citation type="submission" date="2021-08" db="EMBL/GenBank/DDBJ databases">
        <authorList>
            <person name="Stevens D.C."/>
        </authorList>
    </citation>
    <scope>NUCLEOTIDE SEQUENCE</scope>
    <source>
        <strain evidence="2">DSM 53165</strain>
    </source>
</reference>
<dbReference type="Pfam" id="PF13177">
    <property type="entry name" value="DNA_pol3_delta2"/>
    <property type="match status" value="1"/>
</dbReference>
<organism evidence="2 3">
    <name type="scientific">Nannocystis pusilla</name>
    <dbReference type="NCBI Taxonomy" id="889268"/>
    <lineage>
        <taxon>Bacteria</taxon>
        <taxon>Pseudomonadati</taxon>
        <taxon>Myxococcota</taxon>
        <taxon>Polyangia</taxon>
        <taxon>Nannocystales</taxon>
        <taxon>Nannocystaceae</taxon>
        <taxon>Nannocystis</taxon>
    </lineage>
</organism>
<keyword evidence="3" id="KW-1185">Reference proteome</keyword>
<sequence length="393" mass="40278">MAGTSPSPPGPEPGPGLVGVLGHAQAQAAVVRALGRGQLHHALVLVGPRGVGKATFARGLGCALLCPQRPGTGCGACPTCQRVLAGNHPDVDWLVPDSKAGLISVDAARACHVRQTHAPYEGRAYLVVVDPADALGEAAGNALLKTIEEPRPGVHFALLTTNLQGVLPTILSRSLPVRLGRLDDAIVGDIVTARAPDAPPERHDMAVLLAEGSAGVALELASDPSLARSLELVKQAITAVRAGPPAIFGGDTHPLWLAWAAATAPIEAVPEDSPAAAEPEPAGAKKKKTAKKAARAGGDAEGGDKAASKKDAPALQRAAVRRLVELWILHVREQLRGRPGLPGLPPPPAVAPGTLVAAITALQRLGARIERMGNVRLMLEQGLLEQSALLAGA</sequence>
<name>A0ABS7TW36_9BACT</name>
<feature type="compositionally biased region" description="Basic and acidic residues" evidence="1">
    <location>
        <begin position="302"/>
        <end position="312"/>
    </location>
</feature>
<protein>
    <recommendedName>
        <fullName evidence="4">DNA polymerase III subunit delta</fullName>
    </recommendedName>
</protein>
<dbReference type="RefSeq" id="WP_224194112.1">
    <property type="nucleotide sequence ID" value="NZ_JAIRAU010000031.1"/>
</dbReference>
<evidence type="ECO:0000313" key="2">
    <source>
        <dbReference type="EMBL" id="MBZ5712352.1"/>
    </source>
</evidence>
<dbReference type="PANTHER" id="PTHR11669:SF8">
    <property type="entry name" value="DNA POLYMERASE III SUBUNIT DELTA"/>
    <property type="match status" value="1"/>
</dbReference>
<dbReference type="EMBL" id="JAIRAU010000031">
    <property type="protein sequence ID" value="MBZ5712352.1"/>
    <property type="molecule type" value="Genomic_DNA"/>
</dbReference>
<evidence type="ECO:0000256" key="1">
    <source>
        <dbReference type="SAM" id="MobiDB-lite"/>
    </source>
</evidence>